<dbReference type="InterPro" id="IPR040426">
    <property type="entry name" value="C05B5.4-like"/>
</dbReference>
<dbReference type="PANTHER" id="PTHR38626">
    <property type="entry name" value="SKN-1 DEPENDENT ZYGOTIC TRANSCRIPT-RELATED"/>
    <property type="match status" value="1"/>
</dbReference>
<accession>A0A914WN77</accession>
<evidence type="ECO:0000256" key="2">
    <source>
        <dbReference type="SAM" id="Phobius"/>
    </source>
</evidence>
<dbReference type="AlphaFoldDB" id="A0A914WN77"/>
<evidence type="ECO:0000313" key="6">
    <source>
        <dbReference type="WBParaSite" id="PSAMB.scaffold4361size14894.g24091.t1"/>
    </source>
</evidence>
<feature type="transmembrane region" description="Helical" evidence="2">
    <location>
        <begin position="252"/>
        <end position="277"/>
    </location>
</feature>
<evidence type="ECO:0000256" key="3">
    <source>
        <dbReference type="SAM" id="SignalP"/>
    </source>
</evidence>
<feature type="domain" description="C2" evidence="4">
    <location>
        <begin position="124"/>
        <end position="211"/>
    </location>
</feature>
<feature type="region of interest" description="Disordered" evidence="1">
    <location>
        <begin position="357"/>
        <end position="393"/>
    </location>
</feature>
<evidence type="ECO:0000259" key="4">
    <source>
        <dbReference type="Pfam" id="PF25330"/>
    </source>
</evidence>
<evidence type="ECO:0000256" key="1">
    <source>
        <dbReference type="SAM" id="MobiDB-lite"/>
    </source>
</evidence>
<feature type="compositionally biased region" description="Polar residues" evidence="1">
    <location>
        <begin position="362"/>
        <end position="373"/>
    </location>
</feature>
<keyword evidence="5" id="KW-1185">Reference proteome</keyword>
<name>A0A914WN77_9BILA</name>
<reference evidence="6" key="1">
    <citation type="submission" date="2022-11" db="UniProtKB">
        <authorList>
            <consortium name="WormBaseParasite"/>
        </authorList>
    </citation>
    <scope>IDENTIFICATION</scope>
</reference>
<keyword evidence="2" id="KW-1133">Transmembrane helix</keyword>
<evidence type="ECO:0000313" key="5">
    <source>
        <dbReference type="Proteomes" id="UP000887566"/>
    </source>
</evidence>
<dbReference type="PANTHER" id="PTHR38626:SF4">
    <property type="entry name" value="SKN-1 DEPENDENT ZYGOTIC TRANSCRIPT"/>
    <property type="match status" value="1"/>
</dbReference>
<proteinExistence type="predicted"/>
<sequence length="393" mass="42126">MARSPSLFHLLFFLSSTFLLSSSSTSASSSSSEDESFWLTMELSLISLTTSCLSLVGCGRPRLKLVASKIGPYPKNNDDGDSSDSYSNSAAADVDEQRSLSWPAADLLGDNVAAVSGAATGRLNTQSFIIHWPKGKPSDVGVICEIAGVDPTYGFPRVCDSSTLAWPFKFNETGVVGGGEELRHAVNDGATVILTVSGKCFNASLAVTPHLARCPWCPPPPPAVADNAINPNNESDAYFDASAQLLRPLAPVWLVILLAVIAFFVFVAFIVSLTAYVRERRQKKWLNGGSRSTSSKPKRSTSNHDRVHAHVLRSDSVESKYDIPWDQKFRPLPYWLRGEMSSLAIGAADGVHTVASLRGHHSSSPSPRGTSIIGSDLSPALRTTTDDSGLESV</sequence>
<feature type="signal peptide" evidence="3">
    <location>
        <begin position="1"/>
        <end position="27"/>
    </location>
</feature>
<protein>
    <recommendedName>
        <fullName evidence="4">C2 domain-containing protein</fullName>
    </recommendedName>
</protein>
<dbReference type="Pfam" id="PF25330">
    <property type="entry name" value="C2_nem"/>
    <property type="match status" value="1"/>
</dbReference>
<keyword evidence="2" id="KW-0812">Transmembrane</keyword>
<dbReference type="Proteomes" id="UP000887566">
    <property type="component" value="Unplaced"/>
</dbReference>
<feature type="chain" id="PRO_5038046121" description="C2 domain-containing protein" evidence="3">
    <location>
        <begin position="28"/>
        <end position="393"/>
    </location>
</feature>
<organism evidence="5 6">
    <name type="scientific">Plectus sambesii</name>
    <dbReference type="NCBI Taxonomy" id="2011161"/>
    <lineage>
        <taxon>Eukaryota</taxon>
        <taxon>Metazoa</taxon>
        <taxon>Ecdysozoa</taxon>
        <taxon>Nematoda</taxon>
        <taxon>Chromadorea</taxon>
        <taxon>Plectida</taxon>
        <taxon>Plectina</taxon>
        <taxon>Plectoidea</taxon>
        <taxon>Plectidae</taxon>
        <taxon>Plectus</taxon>
    </lineage>
</organism>
<dbReference type="WBParaSite" id="PSAMB.scaffold4361size14894.g24091.t1">
    <property type="protein sequence ID" value="PSAMB.scaffold4361size14894.g24091.t1"/>
    <property type="gene ID" value="PSAMB.scaffold4361size14894.g24091"/>
</dbReference>
<feature type="region of interest" description="Disordered" evidence="1">
    <location>
        <begin position="286"/>
        <end position="309"/>
    </location>
</feature>
<dbReference type="InterPro" id="IPR057569">
    <property type="entry name" value="C2_nem"/>
</dbReference>
<keyword evidence="3" id="KW-0732">Signal</keyword>
<keyword evidence="2" id="KW-0472">Membrane</keyword>